<organism evidence="5 6">
    <name type="scientific">Desmophyllum pertusum</name>
    <dbReference type="NCBI Taxonomy" id="174260"/>
    <lineage>
        <taxon>Eukaryota</taxon>
        <taxon>Metazoa</taxon>
        <taxon>Cnidaria</taxon>
        <taxon>Anthozoa</taxon>
        <taxon>Hexacorallia</taxon>
        <taxon>Scleractinia</taxon>
        <taxon>Caryophylliina</taxon>
        <taxon>Caryophylliidae</taxon>
        <taxon>Desmophyllum</taxon>
    </lineage>
</organism>
<feature type="domain" description="Fibronectin type-III" evidence="4">
    <location>
        <begin position="239"/>
        <end position="336"/>
    </location>
</feature>
<dbReference type="InterPro" id="IPR022409">
    <property type="entry name" value="PKD/Chitinase_dom"/>
</dbReference>
<accession>A0A9W9Z3S1</accession>
<dbReference type="InterPro" id="IPR003961">
    <property type="entry name" value="FN3_dom"/>
</dbReference>
<dbReference type="InterPro" id="IPR050713">
    <property type="entry name" value="RTP_Phos/Ushers"/>
</dbReference>
<evidence type="ECO:0000313" key="6">
    <source>
        <dbReference type="Proteomes" id="UP001163046"/>
    </source>
</evidence>
<dbReference type="PROSITE" id="PS50093">
    <property type="entry name" value="PKD"/>
    <property type="match status" value="1"/>
</dbReference>
<feature type="region of interest" description="Disordered" evidence="1">
    <location>
        <begin position="705"/>
        <end position="727"/>
    </location>
</feature>
<feature type="transmembrane region" description="Helical" evidence="2">
    <location>
        <begin position="736"/>
        <end position="759"/>
    </location>
</feature>
<reference evidence="5" key="1">
    <citation type="submission" date="2023-01" db="EMBL/GenBank/DDBJ databases">
        <title>Genome assembly of the deep-sea coral Lophelia pertusa.</title>
        <authorList>
            <person name="Herrera S."/>
            <person name="Cordes E."/>
        </authorList>
    </citation>
    <scope>NUCLEOTIDE SEQUENCE</scope>
    <source>
        <strain evidence="5">USNM1676648</strain>
        <tissue evidence="5">Polyp</tissue>
    </source>
</reference>
<dbReference type="CDD" id="cd00063">
    <property type="entry name" value="FN3"/>
    <property type="match status" value="5"/>
</dbReference>
<dbReference type="PANTHER" id="PTHR46957">
    <property type="entry name" value="CYTOKINE RECEPTOR"/>
    <property type="match status" value="1"/>
</dbReference>
<evidence type="ECO:0000313" key="5">
    <source>
        <dbReference type="EMBL" id="KAJ7373834.1"/>
    </source>
</evidence>
<keyword evidence="2" id="KW-1133">Transmembrane helix</keyword>
<evidence type="ECO:0000259" key="3">
    <source>
        <dbReference type="PROSITE" id="PS50093"/>
    </source>
</evidence>
<keyword evidence="2" id="KW-0812">Transmembrane</keyword>
<dbReference type="Pfam" id="PF00041">
    <property type="entry name" value="fn3"/>
    <property type="match status" value="3"/>
</dbReference>
<dbReference type="InterPro" id="IPR036116">
    <property type="entry name" value="FN3_sf"/>
</dbReference>
<protein>
    <submittedName>
        <fullName evidence="5">Uncharacterized protein</fullName>
    </submittedName>
</protein>
<dbReference type="SUPFAM" id="SSF49265">
    <property type="entry name" value="Fibronectin type III"/>
    <property type="match status" value="3"/>
</dbReference>
<keyword evidence="2" id="KW-0472">Membrane</keyword>
<feature type="domain" description="PKD" evidence="3">
    <location>
        <begin position="55"/>
        <end position="144"/>
    </location>
</feature>
<dbReference type="Pfam" id="PF00801">
    <property type="entry name" value="PKD"/>
    <property type="match status" value="1"/>
</dbReference>
<feature type="domain" description="Fibronectin type-III" evidence="4">
    <location>
        <begin position="142"/>
        <end position="235"/>
    </location>
</feature>
<comment type="caution">
    <text evidence="5">The sequence shown here is derived from an EMBL/GenBank/DDBJ whole genome shotgun (WGS) entry which is preliminary data.</text>
</comment>
<dbReference type="PANTHER" id="PTHR46957:SF3">
    <property type="entry name" value="CYTOKINE RECEPTOR"/>
    <property type="match status" value="1"/>
</dbReference>
<sequence length="826" mass="91883">MAVPDIIQDMEKEFASVQHVYQKPGKYIVSVVASNTRSILVERLDVHVQEKLVEDRVVINFNPKEPGVDEDVTFSANLNYSNVEAGDVHYKWKYDDGEIQGWQPVATLRFHKAQSYIVQITAKNYLNSVKKTVTVEVLKDLTPLNVTAIVLGPTKIKVTWKHTRQSSIYIEGHKVFMSTSGNVGFQQTTCSIATNMSCTLVNLIPATTYYFMVSSYAQDKDSPFSNIAFVTTNTSAPGAPSKLHAYPLSSTAVSLTWKAPVNPNGKITSYKIRYWSHIDPTVRSLDNGLKVARNLTNLKPDRVYFFEVYAISASGRSIAEGPAQALTMLSKPTLPPREIKKLSDNGTCAFLRWEPPYISPSDNRSFPAKGYKVQLPDSSVIDAHTNFAIVCKLKPGAKQVLKVWAYSLAGHGPSASINITTQIIKPGAPQNVKATAISYNQIKLQWDPPIQSSGSLTGYAIYQLSPRKDKPFAVQANEKTYTCEEFNSDRNNLGNLPWWRGVCDCRNHSTLSSKYKSHMVDTTKPNGIIKQYKVSWVKSIIDDPTNIDGAETITVGGSTTAYTFKHLFSNTYYSFIVVPVNNHGEALNHITPKKQRTDPALKYTEKLQMYFEGPIIDGDEAAKDFIPHFIKAASTKANILEDRIAAIVVKDVQEVEEVIKYRILFDLIPPLNSSGVSVVKAKSTLDEGFKASDWMLTRGTLRTVSEEASSATPGQKPSVGAQKGGAPDNSSQHKTYLAVAIPLAIIGIILLVGLIFFYVKYKSLQKHYRKMNDKDHEEDEMKVVYNEEMQADSPDVIFGDHSRKGKKVYRDSEKVPLGESDELAMI</sequence>
<dbReference type="SMART" id="SM00089">
    <property type="entry name" value="PKD"/>
    <property type="match status" value="1"/>
</dbReference>
<evidence type="ECO:0000256" key="1">
    <source>
        <dbReference type="SAM" id="MobiDB-lite"/>
    </source>
</evidence>
<dbReference type="Gene3D" id="2.60.40.10">
    <property type="entry name" value="Immunoglobulins"/>
    <property type="match status" value="6"/>
</dbReference>
<proteinExistence type="predicted"/>
<feature type="compositionally biased region" description="Polar residues" evidence="1">
    <location>
        <begin position="705"/>
        <end position="715"/>
    </location>
</feature>
<dbReference type="Proteomes" id="UP001163046">
    <property type="component" value="Unassembled WGS sequence"/>
</dbReference>
<gene>
    <name evidence="5" type="ORF">OS493_009156</name>
</gene>
<dbReference type="InterPro" id="IPR013783">
    <property type="entry name" value="Ig-like_fold"/>
</dbReference>
<dbReference type="SMART" id="SM00060">
    <property type="entry name" value="FN3"/>
    <property type="match status" value="4"/>
</dbReference>
<keyword evidence="6" id="KW-1185">Reference proteome</keyword>
<dbReference type="EMBL" id="MU826829">
    <property type="protein sequence ID" value="KAJ7373834.1"/>
    <property type="molecule type" value="Genomic_DNA"/>
</dbReference>
<dbReference type="OrthoDB" id="5964469at2759"/>
<name>A0A9W9Z3S1_9CNID</name>
<evidence type="ECO:0000256" key="2">
    <source>
        <dbReference type="SAM" id="Phobius"/>
    </source>
</evidence>
<dbReference type="GO" id="GO:0016020">
    <property type="term" value="C:membrane"/>
    <property type="evidence" value="ECO:0007669"/>
    <property type="project" value="UniProtKB-SubCell"/>
</dbReference>
<dbReference type="InterPro" id="IPR000601">
    <property type="entry name" value="PKD_dom"/>
</dbReference>
<dbReference type="SUPFAM" id="SSF49299">
    <property type="entry name" value="PKD domain"/>
    <property type="match status" value="1"/>
</dbReference>
<dbReference type="PROSITE" id="PS50853">
    <property type="entry name" value="FN3"/>
    <property type="match status" value="2"/>
</dbReference>
<dbReference type="AlphaFoldDB" id="A0A9W9Z3S1"/>
<dbReference type="InterPro" id="IPR035986">
    <property type="entry name" value="PKD_dom_sf"/>
</dbReference>
<evidence type="ECO:0000259" key="4">
    <source>
        <dbReference type="PROSITE" id="PS50853"/>
    </source>
</evidence>